<gene>
    <name evidence="6" type="ORF">A2W05_11405</name>
</gene>
<name>A0A1F7RN55_9BACT</name>
<dbReference type="InterPro" id="IPR039568">
    <property type="entry name" value="Peptidase_MA-like_dom"/>
</dbReference>
<feature type="domain" description="Peptidase MA-like" evidence="5">
    <location>
        <begin position="347"/>
        <end position="467"/>
    </location>
</feature>
<dbReference type="PANTHER" id="PTHR44943:SF8">
    <property type="entry name" value="TPR REPEAT-CONTAINING PROTEIN MJ0263"/>
    <property type="match status" value="1"/>
</dbReference>
<dbReference type="InterPro" id="IPR019734">
    <property type="entry name" value="TPR_rpt"/>
</dbReference>
<dbReference type="PROSITE" id="PS50293">
    <property type="entry name" value="TPR_REGION"/>
    <property type="match status" value="1"/>
</dbReference>
<evidence type="ECO:0000256" key="2">
    <source>
        <dbReference type="ARBA" id="ARBA00022803"/>
    </source>
</evidence>
<dbReference type="Pfam" id="PF00515">
    <property type="entry name" value="TPR_1"/>
    <property type="match status" value="1"/>
</dbReference>
<comment type="caution">
    <text evidence="6">The sequence shown here is derived from an EMBL/GenBank/DDBJ whole genome shotgun (WGS) entry which is preliminary data.</text>
</comment>
<evidence type="ECO:0000313" key="6">
    <source>
        <dbReference type="EMBL" id="OGL42995.1"/>
    </source>
</evidence>
<feature type="transmembrane region" description="Helical" evidence="4">
    <location>
        <begin position="16"/>
        <end position="34"/>
    </location>
</feature>
<reference evidence="6 7" key="1">
    <citation type="journal article" date="2016" name="Nat. Commun.">
        <title>Thousands of microbial genomes shed light on interconnected biogeochemical processes in an aquifer system.</title>
        <authorList>
            <person name="Anantharaman K."/>
            <person name="Brown C.T."/>
            <person name="Hug L.A."/>
            <person name="Sharon I."/>
            <person name="Castelle C.J."/>
            <person name="Probst A.J."/>
            <person name="Thomas B.C."/>
            <person name="Singh A."/>
            <person name="Wilkins M.J."/>
            <person name="Karaoz U."/>
            <person name="Brodie E.L."/>
            <person name="Williams K.H."/>
            <person name="Hubbard S.S."/>
            <person name="Banfield J.F."/>
        </authorList>
    </citation>
    <scope>NUCLEOTIDE SEQUENCE [LARGE SCALE GENOMIC DNA]</scope>
</reference>
<evidence type="ECO:0000313" key="7">
    <source>
        <dbReference type="Proteomes" id="UP000178797"/>
    </source>
</evidence>
<dbReference type="EMBL" id="MGDE01000245">
    <property type="protein sequence ID" value="OGL42995.1"/>
    <property type="molecule type" value="Genomic_DNA"/>
</dbReference>
<proteinExistence type="predicted"/>
<dbReference type="InterPro" id="IPR051685">
    <property type="entry name" value="Ycf3/AcsC/BcsC/TPR_MFPF"/>
</dbReference>
<evidence type="ECO:0000256" key="4">
    <source>
        <dbReference type="SAM" id="Phobius"/>
    </source>
</evidence>
<dbReference type="Pfam" id="PF13485">
    <property type="entry name" value="Peptidase_MA_2"/>
    <property type="match status" value="1"/>
</dbReference>
<evidence type="ECO:0000256" key="1">
    <source>
        <dbReference type="ARBA" id="ARBA00022737"/>
    </source>
</evidence>
<feature type="repeat" description="TPR" evidence="3">
    <location>
        <begin position="159"/>
        <end position="192"/>
    </location>
</feature>
<keyword evidence="4" id="KW-0812">Transmembrane</keyword>
<sequence>MLKFLNNKFPFSKKNLISYLLIVVVIIFALIIKFSQKDFETSKRQRRDYMTRLNAIQAMLESKKGSKKKVTPSEDKGKDLAGLAEYESFYQEGTELYKKFKLIEAIQSFQKALKAKDTKEARTAISQIYNLLGMRETEKNNYDGAIEFFKKSFNILQNNQSLLEIANAYILKQDFDNALSTLEKSLSLYPENPKTYYHIGQIYYQKGNIEKALDLWKQALKLDPKDSQTEISLNKAKIKLGIDDALLKRGVVNFQVDSQGENNEITKDIVLTLFQQAYGKIEKDLNIYPSQKLKILLDFNVALSNESQNPNKNITIDNEKIKIPVSGLKYVTEAMQKVIIYSYTKFTVTDYMKGRCPGWFLEGISIYESDKIDINLIRLIRDMVRTGQFIKIENLSPSFNNLDRKDLSLNYALSFTIVDYIINKYGKTSIKELISKVKSGASFEDGLNSVLKISQIDLQKGWEKYLKEEYGI</sequence>
<feature type="repeat" description="TPR" evidence="3">
    <location>
        <begin position="193"/>
        <end position="226"/>
    </location>
</feature>
<dbReference type="Proteomes" id="UP000178797">
    <property type="component" value="Unassembled WGS sequence"/>
</dbReference>
<evidence type="ECO:0000256" key="3">
    <source>
        <dbReference type="PROSITE-ProRule" id="PRU00339"/>
    </source>
</evidence>
<keyword evidence="2 3" id="KW-0802">TPR repeat</keyword>
<dbReference type="PANTHER" id="PTHR44943">
    <property type="entry name" value="CELLULOSE SYNTHASE OPERON PROTEIN C"/>
    <property type="match status" value="1"/>
</dbReference>
<protein>
    <recommendedName>
        <fullName evidence="5">Peptidase MA-like domain-containing protein</fullName>
    </recommendedName>
</protein>
<dbReference type="Gene3D" id="1.25.40.10">
    <property type="entry name" value="Tetratricopeptide repeat domain"/>
    <property type="match status" value="2"/>
</dbReference>
<dbReference type="SMART" id="SM00028">
    <property type="entry name" value="TPR"/>
    <property type="match status" value="4"/>
</dbReference>
<dbReference type="Pfam" id="PF13181">
    <property type="entry name" value="TPR_8"/>
    <property type="match status" value="1"/>
</dbReference>
<dbReference type="SUPFAM" id="SSF48452">
    <property type="entry name" value="TPR-like"/>
    <property type="match status" value="1"/>
</dbReference>
<dbReference type="AlphaFoldDB" id="A0A1F7RN55"/>
<keyword evidence="4" id="KW-0472">Membrane</keyword>
<organism evidence="6 7">
    <name type="scientific">Candidatus Schekmanbacteria bacterium RBG_16_38_10</name>
    <dbReference type="NCBI Taxonomy" id="1817879"/>
    <lineage>
        <taxon>Bacteria</taxon>
        <taxon>Candidatus Schekmaniibacteriota</taxon>
    </lineage>
</organism>
<keyword evidence="1" id="KW-0677">Repeat</keyword>
<keyword evidence="4" id="KW-1133">Transmembrane helix</keyword>
<dbReference type="InterPro" id="IPR011990">
    <property type="entry name" value="TPR-like_helical_dom_sf"/>
</dbReference>
<evidence type="ECO:0000259" key="5">
    <source>
        <dbReference type="Pfam" id="PF13485"/>
    </source>
</evidence>
<dbReference type="PROSITE" id="PS50005">
    <property type="entry name" value="TPR"/>
    <property type="match status" value="2"/>
</dbReference>
<accession>A0A1F7RN55</accession>